<evidence type="ECO:0000313" key="2">
    <source>
        <dbReference type="EMBL" id="KAL2100914.1"/>
    </source>
</evidence>
<dbReference type="PANTHER" id="PTHR46478">
    <property type="entry name" value="VON WILLEBRAND FACTOR A DOMAIN-CONTAINING PROTEIN 3A"/>
    <property type="match status" value="1"/>
</dbReference>
<comment type="caution">
    <text evidence="2">The sequence shown here is derived from an EMBL/GenBank/DDBJ whole genome shotgun (WGS) entry which is preliminary data.</text>
</comment>
<dbReference type="Proteomes" id="UP001591681">
    <property type="component" value="Unassembled WGS sequence"/>
</dbReference>
<dbReference type="CDD" id="cd00198">
    <property type="entry name" value="vWFA"/>
    <property type="match status" value="1"/>
</dbReference>
<protein>
    <recommendedName>
        <fullName evidence="1">VWFA domain-containing protein</fullName>
    </recommendedName>
</protein>
<reference evidence="2 3" key="1">
    <citation type="submission" date="2024-09" db="EMBL/GenBank/DDBJ databases">
        <title>A chromosome-level genome assembly of Gray's grenadier anchovy, Coilia grayii.</title>
        <authorList>
            <person name="Fu Z."/>
        </authorList>
    </citation>
    <scope>NUCLEOTIDE SEQUENCE [LARGE SCALE GENOMIC DNA]</scope>
    <source>
        <strain evidence="2">G4</strain>
        <tissue evidence="2">Muscle</tissue>
    </source>
</reference>
<evidence type="ECO:0000259" key="1">
    <source>
        <dbReference type="Pfam" id="PF13768"/>
    </source>
</evidence>
<dbReference type="Pfam" id="PF13768">
    <property type="entry name" value="VWA_3"/>
    <property type="match status" value="1"/>
</dbReference>
<dbReference type="InterPro" id="IPR036465">
    <property type="entry name" value="vWFA_dom_sf"/>
</dbReference>
<dbReference type="InterPro" id="IPR002035">
    <property type="entry name" value="VWF_A"/>
</dbReference>
<dbReference type="Gene3D" id="3.40.50.410">
    <property type="entry name" value="von Willebrand factor, type A domain"/>
    <property type="match status" value="1"/>
</dbReference>
<dbReference type="SUPFAM" id="SSF53300">
    <property type="entry name" value="vWA-like"/>
    <property type="match status" value="1"/>
</dbReference>
<proteinExistence type="predicted"/>
<sequence>MAPNLSELKKELASLIWEQLHGQRVRFTLMAFSGDVRPWRPELVEPTEEACRQAVDWLSQLTCHGGTCTLEALQAACGLGGSEGCYLISDGRPDSSCGLVLQEAERLTARKDITVHTIAFHCRDRAEKEFLKKLAHKTGGRFCCAHEDAKALESLASAEHWESRLKDGQELAVPLFEGDDLRRLGEEMNKLMRFQREAQGFRNILLEKKNREVS</sequence>
<dbReference type="AlphaFoldDB" id="A0ABD1KNZ8"/>
<name>A0ABD1KNZ8_9TELE</name>
<keyword evidence="3" id="KW-1185">Reference proteome</keyword>
<evidence type="ECO:0000313" key="3">
    <source>
        <dbReference type="Proteomes" id="UP001591681"/>
    </source>
</evidence>
<organism evidence="2 3">
    <name type="scientific">Coilia grayii</name>
    <name type="common">Gray's grenadier anchovy</name>
    <dbReference type="NCBI Taxonomy" id="363190"/>
    <lineage>
        <taxon>Eukaryota</taxon>
        <taxon>Metazoa</taxon>
        <taxon>Chordata</taxon>
        <taxon>Craniata</taxon>
        <taxon>Vertebrata</taxon>
        <taxon>Euteleostomi</taxon>
        <taxon>Actinopterygii</taxon>
        <taxon>Neopterygii</taxon>
        <taxon>Teleostei</taxon>
        <taxon>Clupei</taxon>
        <taxon>Clupeiformes</taxon>
        <taxon>Clupeoidei</taxon>
        <taxon>Engraulidae</taxon>
        <taxon>Coilinae</taxon>
        <taxon>Coilia</taxon>
    </lineage>
</organism>
<gene>
    <name evidence="2" type="ORF">ACEWY4_002675</name>
</gene>
<accession>A0ABD1KNZ8</accession>
<dbReference type="EMBL" id="JBHFQA010000003">
    <property type="protein sequence ID" value="KAL2100914.1"/>
    <property type="molecule type" value="Genomic_DNA"/>
</dbReference>
<feature type="domain" description="VWFA" evidence="1">
    <location>
        <begin position="10"/>
        <end position="142"/>
    </location>
</feature>
<dbReference type="PANTHER" id="PTHR46478:SF1">
    <property type="entry name" value="VON WILLEBRAND FACTOR A DOMAIN-CONTAINING PROTEIN 3A"/>
    <property type="match status" value="1"/>
</dbReference>